<keyword evidence="3" id="KW-0813">Transport</keyword>
<dbReference type="PRINTS" id="PR00164">
    <property type="entry name" value="ABC2TRNSPORT"/>
</dbReference>
<keyword evidence="4" id="KW-1003">Cell membrane</keyword>
<dbReference type="Proteomes" id="UP000012589">
    <property type="component" value="Unassembled WGS sequence"/>
</dbReference>
<dbReference type="AlphaFoldDB" id="N2AKY1"/>
<proteinExistence type="inferred from homology"/>
<evidence type="ECO:0000256" key="7">
    <source>
        <dbReference type="ARBA" id="ARBA00023136"/>
    </source>
</evidence>
<dbReference type="STRING" id="1235802.C823_02939"/>
<protein>
    <recommendedName>
        <fullName evidence="9">ABC-2 type transporter transmembrane domain-containing protein</fullName>
    </recommendedName>
</protein>
<keyword evidence="7 8" id="KW-0472">Membrane</keyword>
<keyword evidence="5 8" id="KW-0812">Transmembrane</keyword>
<dbReference type="PANTHER" id="PTHR30413">
    <property type="entry name" value="INNER MEMBRANE TRANSPORT PERMEASE"/>
    <property type="match status" value="1"/>
</dbReference>
<feature type="domain" description="ABC-2 type transporter transmembrane" evidence="9">
    <location>
        <begin position="4"/>
        <end position="176"/>
    </location>
</feature>
<evidence type="ECO:0000313" key="11">
    <source>
        <dbReference type="Proteomes" id="UP000012589"/>
    </source>
</evidence>
<evidence type="ECO:0000256" key="1">
    <source>
        <dbReference type="ARBA" id="ARBA00004429"/>
    </source>
</evidence>
<evidence type="ECO:0000256" key="8">
    <source>
        <dbReference type="SAM" id="Phobius"/>
    </source>
</evidence>
<evidence type="ECO:0000256" key="6">
    <source>
        <dbReference type="ARBA" id="ARBA00022989"/>
    </source>
</evidence>
<sequence>MMIMVVMYLVFSHMFRFNVENYPAYLIIGQTLFTFMTEATNQAIYSITGNGALLKKVYVPKYIFTLSKVTSSLVNLLFSMGAMLLVFIFTKVEFSMYMLLVPVVLVELYFFCVGLGLFLAQAAVFFRDIQYIYSVLTTAWMYLTPLFYPVEQLPESMQKAVGIFNPMYHYITQFRTLVLHRTMPDVETLLYGSVAAALFLALGTWSFLKSQDKFILYI</sequence>
<feature type="transmembrane region" description="Helical" evidence="8">
    <location>
        <begin position="131"/>
        <end position="148"/>
    </location>
</feature>
<name>N2AKY1_9FIRM</name>
<dbReference type="HOGENOM" id="CLU_060703_2_0_9"/>
<evidence type="ECO:0000256" key="3">
    <source>
        <dbReference type="ARBA" id="ARBA00022448"/>
    </source>
</evidence>
<reference evidence="10 11" key="1">
    <citation type="journal article" date="2014" name="Genome Announc.">
        <title>Draft genome sequences of the altered schaedler flora, a defined bacterial community from gnotobiotic mice.</title>
        <authorList>
            <person name="Wannemuehler M.J."/>
            <person name="Overstreet A.M."/>
            <person name="Ward D.V."/>
            <person name="Phillips G.J."/>
        </authorList>
    </citation>
    <scope>NUCLEOTIDE SEQUENCE [LARGE SCALE GENOMIC DNA]</scope>
    <source>
        <strain evidence="10 11">ASF492</strain>
    </source>
</reference>
<evidence type="ECO:0000256" key="5">
    <source>
        <dbReference type="ARBA" id="ARBA00022692"/>
    </source>
</evidence>
<accession>N2AKY1</accession>
<dbReference type="eggNOG" id="COG1682">
    <property type="taxonomic scope" value="Bacteria"/>
</dbReference>
<dbReference type="GO" id="GO:0043190">
    <property type="term" value="C:ATP-binding cassette (ABC) transporter complex"/>
    <property type="evidence" value="ECO:0007669"/>
    <property type="project" value="InterPro"/>
</dbReference>
<dbReference type="PANTHER" id="PTHR30413:SF8">
    <property type="entry name" value="TRANSPORT PERMEASE PROTEIN"/>
    <property type="match status" value="1"/>
</dbReference>
<evidence type="ECO:0000259" key="9">
    <source>
        <dbReference type="Pfam" id="PF01061"/>
    </source>
</evidence>
<comment type="subcellular location">
    <subcellularLocation>
        <location evidence="1">Cell inner membrane</location>
        <topology evidence="1">Multi-pass membrane protein</topology>
    </subcellularLocation>
</comment>
<dbReference type="EMBL" id="AQFT01000091">
    <property type="protein sequence ID" value="EMZ25049.1"/>
    <property type="molecule type" value="Genomic_DNA"/>
</dbReference>
<comment type="caution">
    <text evidence="10">The sequence shown here is derived from an EMBL/GenBank/DDBJ whole genome shotgun (WGS) entry which is preliminary data.</text>
</comment>
<gene>
    <name evidence="10" type="ORF">C823_02939</name>
</gene>
<dbReference type="InterPro" id="IPR000412">
    <property type="entry name" value="ABC_2_transport"/>
</dbReference>
<keyword evidence="6 8" id="KW-1133">Transmembrane helix</keyword>
<feature type="transmembrane region" description="Helical" evidence="8">
    <location>
        <begin position="96"/>
        <end position="119"/>
    </location>
</feature>
<feature type="transmembrane region" description="Helical" evidence="8">
    <location>
        <begin position="73"/>
        <end position="90"/>
    </location>
</feature>
<dbReference type="PATRIC" id="fig|1235802.3.peg.3105"/>
<comment type="similarity">
    <text evidence="2">Belongs to the ABC-2 integral membrane protein family.</text>
</comment>
<organism evidence="10 11">
    <name type="scientific">Eubacterium plexicaudatum ASF492</name>
    <dbReference type="NCBI Taxonomy" id="1235802"/>
    <lineage>
        <taxon>Bacteria</taxon>
        <taxon>Bacillati</taxon>
        <taxon>Bacillota</taxon>
        <taxon>Clostridia</taxon>
        <taxon>Eubacteriales</taxon>
        <taxon>Eubacteriaceae</taxon>
        <taxon>Eubacterium</taxon>
    </lineage>
</organism>
<evidence type="ECO:0000256" key="4">
    <source>
        <dbReference type="ARBA" id="ARBA00022475"/>
    </source>
</evidence>
<evidence type="ECO:0000313" key="10">
    <source>
        <dbReference type="EMBL" id="EMZ25049.1"/>
    </source>
</evidence>
<dbReference type="Pfam" id="PF01061">
    <property type="entry name" value="ABC2_membrane"/>
    <property type="match status" value="1"/>
</dbReference>
<feature type="transmembrane region" description="Helical" evidence="8">
    <location>
        <begin position="189"/>
        <end position="208"/>
    </location>
</feature>
<dbReference type="GO" id="GO:0140359">
    <property type="term" value="F:ABC-type transporter activity"/>
    <property type="evidence" value="ECO:0007669"/>
    <property type="project" value="InterPro"/>
</dbReference>
<dbReference type="InterPro" id="IPR013525">
    <property type="entry name" value="ABC2_TM"/>
</dbReference>
<evidence type="ECO:0000256" key="2">
    <source>
        <dbReference type="ARBA" id="ARBA00007783"/>
    </source>
</evidence>
<keyword evidence="11" id="KW-1185">Reference proteome</keyword>
<dbReference type="GO" id="GO:0015920">
    <property type="term" value="P:lipopolysaccharide transport"/>
    <property type="evidence" value="ECO:0007669"/>
    <property type="project" value="TreeGrafter"/>
</dbReference>